<dbReference type="PRINTS" id="PR00990">
    <property type="entry name" value="RIBOKINASE"/>
</dbReference>
<evidence type="ECO:0000259" key="9">
    <source>
        <dbReference type="Pfam" id="PF00294"/>
    </source>
</evidence>
<dbReference type="GO" id="GO:0005524">
    <property type="term" value="F:ATP binding"/>
    <property type="evidence" value="ECO:0007669"/>
    <property type="project" value="UniProtKB-KW"/>
</dbReference>
<keyword evidence="6" id="KW-0460">Magnesium</keyword>
<feature type="domain" description="Carbohydrate kinase PfkB" evidence="9">
    <location>
        <begin position="9"/>
        <end position="288"/>
    </location>
</feature>
<gene>
    <name evidence="10" type="ORF">BD94_3352</name>
</gene>
<dbReference type="RefSeq" id="WP_024565997.1">
    <property type="nucleotide sequence ID" value="NZ_CP007547.1"/>
</dbReference>
<dbReference type="AlphaFoldDB" id="A0A077EI83"/>
<dbReference type="Proteomes" id="UP000028933">
    <property type="component" value="Chromosome"/>
</dbReference>
<evidence type="ECO:0000313" key="10">
    <source>
        <dbReference type="EMBL" id="AIL47127.1"/>
    </source>
</evidence>
<keyword evidence="7" id="KW-0630">Potassium</keyword>
<dbReference type="KEGG" id="eao:BD94_3352"/>
<reference evidence="10" key="2">
    <citation type="journal article" date="2015" name="Genome Biol. Evol.">
        <title>Complete Genome Sequence and Transcriptomic Analysis of the Novel Pathogen Elizabethkingia anophelis in Response to Oxidative Stress.</title>
        <authorList>
            <person name="Li Y."/>
            <person name="Liu Y."/>
            <person name="Chew S.C."/>
            <person name="Tay M."/>
            <person name="Salido M.M."/>
            <person name="Teo J."/>
            <person name="Lauro F.M."/>
            <person name="Givskov M."/>
            <person name="Yang L."/>
        </authorList>
    </citation>
    <scope>NUCLEOTIDE SEQUENCE</scope>
    <source>
        <strain evidence="10">NUHP1</strain>
    </source>
</reference>
<evidence type="ECO:0000256" key="5">
    <source>
        <dbReference type="ARBA" id="ARBA00022840"/>
    </source>
</evidence>
<dbReference type="GO" id="GO:0046872">
    <property type="term" value="F:metal ion binding"/>
    <property type="evidence" value="ECO:0007669"/>
    <property type="project" value="UniProtKB-KW"/>
</dbReference>
<keyword evidence="3" id="KW-0547">Nucleotide-binding</keyword>
<evidence type="ECO:0000256" key="3">
    <source>
        <dbReference type="ARBA" id="ARBA00022741"/>
    </source>
</evidence>
<dbReference type="EMBL" id="CP007547">
    <property type="protein sequence ID" value="AIL47127.1"/>
    <property type="molecule type" value="Genomic_DNA"/>
</dbReference>
<evidence type="ECO:0000256" key="4">
    <source>
        <dbReference type="ARBA" id="ARBA00022777"/>
    </source>
</evidence>
<organism evidence="10 11">
    <name type="scientific">Elizabethkingia anophelis NUHP1</name>
    <dbReference type="NCBI Taxonomy" id="1338011"/>
    <lineage>
        <taxon>Bacteria</taxon>
        <taxon>Pseudomonadati</taxon>
        <taxon>Bacteroidota</taxon>
        <taxon>Flavobacteriia</taxon>
        <taxon>Flavobacteriales</taxon>
        <taxon>Weeksellaceae</taxon>
        <taxon>Elizabethkingia</taxon>
    </lineage>
</organism>
<evidence type="ECO:0000256" key="7">
    <source>
        <dbReference type="ARBA" id="ARBA00022958"/>
    </source>
</evidence>
<keyword evidence="1" id="KW-0808">Transferase</keyword>
<name>A0A077EI83_9FLAO</name>
<dbReference type="PANTHER" id="PTHR10584">
    <property type="entry name" value="SUGAR KINASE"/>
    <property type="match status" value="1"/>
</dbReference>
<dbReference type="GO" id="GO:0006014">
    <property type="term" value="P:D-ribose metabolic process"/>
    <property type="evidence" value="ECO:0007669"/>
    <property type="project" value="InterPro"/>
</dbReference>
<evidence type="ECO:0000313" key="11">
    <source>
        <dbReference type="Proteomes" id="UP000028933"/>
    </source>
</evidence>
<dbReference type="PANTHER" id="PTHR10584:SF166">
    <property type="entry name" value="RIBOKINASE"/>
    <property type="match status" value="1"/>
</dbReference>
<dbReference type="InterPro" id="IPR011611">
    <property type="entry name" value="PfkB_dom"/>
</dbReference>
<keyword evidence="2" id="KW-0479">Metal-binding</keyword>
<protein>
    <submittedName>
        <fullName evidence="10">Ribokinase</fullName>
    </submittedName>
</protein>
<evidence type="ECO:0000256" key="2">
    <source>
        <dbReference type="ARBA" id="ARBA00022723"/>
    </source>
</evidence>
<dbReference type="GO" id="GO:0005829">
    <property type="term" value="C:cytosol"/>
    <property type="evidence" value="ECO:0007669"/>
    <property type="project" value="TreeGrafter"/>
</dbReference>
<dbReference type="InterPro" id="IPR011877">
    <property type="entry name" value="Ribokinase"/>
</dbReference>
<dbReference type="CDD" id="cd01174">
    <property type="entry name" value="ribokinase"/>
    <property type="match status" value="1"/>
</dbReference>
<dbReference type="SUPFAM" id="SSF53613">
    <property type="entry name" value="Ribokinase-like"/>
    <property type="match status" value="1"/>
</dbReference>
<dbReference type="STRING" id="1338011.BD94_3352"/>
<dbReference type="GO" id="GO:0004747">
    <property type="term" value="F:ribokinase activity"/>
    <property type="evidence" value="ECO:0007669"/>
    <property type="project" value="InterPro"/>
</dbReference>
<proteinExistence type="predicted"/>
<dbReference type="InterPro" id="IPR029056">
    <property type="entry name" value="Ribokinase-like"/>
</dbReference>
<keyword evidence="8" id="KW-0119">Carbohydrate metabolism</keyword>
<dbReference type="InterPro" id="IPR002139">
    <property type="entry name" value="Ribo/fructo_kinase"/>
</dbReference>
<evidence type="ECO:0000256" key="8">
    <source>
        <dbReference type="ARBA" id="ARBA00023277"/>
    </source>
</evidence>
<evidence type="ECO:0000256" key="6">
    <source>
        <dbReference type="ARBA" id="ARBA00022842"/>
    </source>
</evidence>
<dbReference type="Gene3D" id="3.40.1190.20">
    <property type="match status" value="1"/>
</dbReference>
<reference evidence="10" key="1">
    <citation type="journal article" date="2013" name="Lancet">
        <title>First case of E anophelis outbreak in an intensive-care unit.</title>
        <authorList>
            <person name="Teo J."/>
            <person name="Tan S.Y."/>
            <person name="Tay M."/>
            <person name="Ding Y."/>
            <person name="Kjelleberg S."/>
            <person name="Givskov M."/>
            <person name="Lin R.T."/>
            <person name="Yang L."/>
        </authorList>
    </citation>
    <scope>NUCLEOTIDE SEQUENCE [LARGE SCALE GENOMIC DNA]</scope>
    <source>
        <strain evidence="10">NUHP1</strain>
    </source>
</reference>
<dbReference type="eggNOG" id="COG0524">
    <property type="taxonomic scope" value="Bacteria"/>
</dbReference>
<dbReference type="HOGENOM" id="CLU_027634_2_2_10"/>
<evidence type="ECO:0000256" key="1">
    <source>
        <dbReference type="ARBA" id="ARBA00022679"/>
    </source>
</evidence>
<accession>A0A077EI83</accession>
<dbReference type="Pfam" id="PF00294">
    <property type="entry name" value="PfkB"/>
    <property type="match status" value="1"/>
</dbReference>
<sequence>MKFSNHIPKIVVVGSSSIDLVLTTEHHPRINETVLATQTENFFGGKGANQAVGASRLGAKVHFVGCVGKDANGKHVLENLVNEGVNVNFVEETSDYPTGTAYVTSAHGKISIIVAPAANNFITTADIDKAEAEIAEADIVLTQLEIPVEVVEYLFEICKRHHTKIGLYASPAKFIGEDIAEKADFIVIKSNDLSVVFGEEGRDKVLKKLPNKLFIRDDTNSTVYFNGEEMKYYRNAPDTIAYKMGMGDAFTSGFAIALCHGNEIDECVRFGNEVSLKASANKGSQKGLPYLKDFSF</sequence>
<keyword evidence="5" id="KW-0067">ATP-binding</keyword>
<keyword evidence="4 10" id="KW-0418">Kinase</keyword>